<evidence type="ECO:0000313" key="7">
    <source>
        <dbReference type="Proteomes" id="UP000674416"/>
    </source>
</evidence>
<sequence>MVKSAVRVLKVFELLAMKRNGLTVKDISDELGLPQSSTFHLISTLFNEGYLLQDHAKRYKLGPKLIQIGNNAMESLDIASIGKPVLSKLMEDVQETVFMAVLSEERLVYVLKIDSNRSIKTTAQPGYQKPLHCTGLGKTFLAFLPVEKREKLISTIALQPVTPRTITDRSKLEECLELYKTLGYSIDDEENEEGLFCVAAPIYGGGNIVEAAISVAGPKERMSKRKEEIARKLTEAAAKLSIQMGYKKGVI</sequence>
<dbReference type="PROSITE" id="PS51077">
    <property type="entry name" value="HTH_ICLR"/>
    <property type="match status" value="1"/>
</dbReference>
<dbReference type="SUPFAM" id="SSF55781">
    <property type="entry name" value="GAF domain-like"/>
    <property type="match status" value="1"/>
</dbReference>
<dbReference type="InterPro" id="IPR005471">
    <property type="entry name" value="Tscrpt_reg_IclR_N"/>
</dbReference>
<dbReference type="Gene3D" id="1.10.10.10">
    <property type="entry name" value="Winged helix-like DNA-binding domain superfamily/Winged helix DNA-binding domain"/>
    <property type="match status" value="1"/>
</dbReference>
<evidence type="ECO:0000313" key="6">
    <source>
        <dbReference type="EMBL" id="MBP1080921.1"/>
    </source>
</evidence>
<keyword evidence="7" id="KW-1185">Reference proteome</keyword>
<dbReference type="InterPro" id="IPR029016">
    <property type="entry name" value="GAF-like_dom_sf"/>
</dbReference>
<keyword evidence="1" id="KW-0805">Transcription regulation</keyword>
<comment type="caution">
    <text evidence="6">The sequence shown here is derived from an EMBL/GenBank/DDBJ whole genome shotgun (WGS) entry which is preliminary data.</text>
</comment>
<dbReference type="Gene3D" id="3.30.450.40">
    <property type="match status" value="1"/>
</dbReference>
<keyword evidence="3" id="KW-0804">Transcription</keyword>
<dbReference type="InterPro" id="IPR014757">
    <property type="entry name" value="Tscrpt_reg_IclR_C"/>
</dbReference>
<dbReference type="EMBL" id="JAFDST010000001">
    <property type="protein sequence ID" value="MBP1080921.1"/>
    <property type="molecule type" value="Genomic_DNA"/>
</dbReference>
<gene>
    <name evidence="6" type="ORF">JOC74_001409</name>
</gene>
<organism evidence="6 7">
    <name type="scientific">Bacillus capparidis</name>
    <dbReference type="NCBI Taxonomy" id="1840411"/>
    <lineage>
        <taxon>Bacteria</taxon>
        <taxon>Bacillati</taxon>
        <taxon>Bacillota</taxon>
        <taxon>Bacilli</taxon>
        <taxon>Bacillales</taxon>
        <taxon>Bacillaceae</taxon>
        <taxon>Bacillus</taxon>
    </lineage>
</organism>
<keyword evidence="2 6" id="KW-0238">DNA-binding</keyword>
<dbReference type="InterPro" id="IPR036390">
    <property type="entry name" value="WH_DNA-bd_sf"/>
</dbReference>
<evidence type="ECO:0000259" key="4">
    <source>
        <dbReference type="PROSITE" id="PS51077"/>
    </source>
</evidence>
<feature type="domain" description="HTH iclR-type" evidence="4">
    <location>
        <begin position="2"/>
        <end position="63"/>
    </location>
</feature>
<dbReference type="Pfam" id="PF09339">
    <property type="entry name" value="HTH_IclR"/>
    <property type="match status" value="1"/>
</dbReference>
<feature type="domain" description="IclR-ED" evidence="5">
    <location>
        <begin position="64"/>
        <end position="246"/>
    </location>
</feature>
<dbReference type="SMART" id="SM00346">
    <property type="entry name" value="HTH_ICLR"/>
    <property type="match status" value="1"/>
</dbReference>
<dbReference type="GO" id="GO:0003677">
    <property type="term" value="F:DNA binding"/>
    <property type="evidence" value="ECO:0007669"/>
    <property type="project" value="UniProtKB-KW"/>
</dbReference>
<accession>A0ABS4CUT4</accession>
<dbReference type="Proteomes" id="UP000674416">
    <property type="component" value="Unassembled WGS sequence"/>
</dbReference>
<dbReference type="InterPro" id="IPR050707">
    <property type="entry name" value="HTH_MetabolicPath_Reg"/>
</dbReference>
<evidence type="ECO:0000259" key="5">
    <source>
        <dbReference type="PROSITE" id="PS51078"/>
    </source>
</evidence>
<dbReference type="PANTHER" id="PTHR30136">
    <property type="entry name" value="HELIX-TURN-HELIX TRANSCRIPTIONAL REGULATOR, ICLR FAMILY"/>
    <property type="match status" value="1"/>
</dbReference>
<dbReference type="Pfam" id="PF01614">
    <property type="entry name" value="IclR_C"/>
    <property type="match status" value="1"/>
</dbReference>
<dbReference type="InterPro" id="IPR036388">
    <property type="entry name" value="WH-like_DNA-bd_sf"/>
</dbReference>
<dbReference type="PROSITE" id="PS51078">
    <property type="entry name" value="ICLR_ED"/>
    <property type="match status" value="1"/>
</dbReference>
<evidence type="ECO:0000256" key="1">
    <source>
        <dbReference type="ARBA" id="ARBA00023015"/>
    </source>
</evidence>
<dbReference type="PANTHER" id="PTHR30136:SF35">
    <property type="entry name" value="HTH-TYPE TRANSCRIPTIONAL REGULATOR RV1719"/>
    <property type="match status" value="1"/>
</dbReference>
<reference evidence="6 7" key="1">
    <citation type="submission" date="2021-01" db="EMBL/GenBank/DDBJ databases">
        <title>Genomic Encyclopedia of Type Strains, Phase IV (KMG-IV): sequencing the most valuable type-strain genomes for metagenomic binning, comparative biology and taxonomic classification.</title>
        <authorList>
            <person name="Goeker M."/>
        </authorList>
    </citation>
    <scope>NUCLEOTIDE SEQUENCE [LARGE SCALE GENOMIC DNA]</scope>
    <source>
        <strain evidence="6 7">DSM 103394</strain>
    </source>
</reference>
<protein>
    <submittedName>
        <fullName evidence="6">DNA-binding IclR family transcriptional regulator</fullName>
    </submittedName>
</protein>
<evidence type="ECO:0000256" key="2">
    <source>
        <dbReference type="ARBA" id="ARBA00023125"/>
    </source>
</evidence>
<name>A0ABS4CUT4_9BACI</name>
<evidence type="ECO:0000256" key="3">
    <source>
        <dbReference type="ARBA" id="ARBA00023163"/>
    </source>
</evidence>
<dbReference type="SUPFAM" id="SSF46785">
    <property type="entry name" value="Winged helix' DNA-binding domain"/>
    <property type="match status" value="1"/>
</dbReference>
<proteinExistence type="predicted"/>
<dbReference type="RefSeq" id="WP_225970350.1">
    <property type="nucleotide sequence ID" value="NZ_JAFDST010000001.1"/>
</dbReference>